<sequence length="20" mass="2530">MQMCSTRNLWQQRALWQVLH</sequence>
<evidence type="ECO:0000313" key="1">
    <source>
        <dbReference type="EMBL" id="KAJ0043212.1"/>
    </source>
</evidence>
<organism evidence="1 2">
    <name type="scientific">Pistacia integerrima</name>
    <dbReference type="NCBI Taxonomy" id="434235"/>
    <lineage>
        <taxon>Eukaryota</taxon>
        <taxon>Viridiplantae</taxon>
        <taxon>Streptophyta</taxon>
        <taxon>Embryophyta</taxon>
        <taxon>Tracheophyta</taxon>
        <taxon>Spermatophyta</taxon>
        <taxon>Magnoliopsida</taxon>
        <taxon>eudicotyledons</taxon>
        <taxon>Gunneridae</taxon>
        <taxon>Pentapetalae</taxon>
        <taxon>rosids</taxon>
        <taxon>malvids</taxon>
        <taxon>Sapindales</taxon>
        <taxon>Anacardiaceae</taxon>
        <taxon>Pistacia</taxon>
    </lineage>
</organism>
<accession>A0ACC0YZE5</accession>
<evidence type="ECO:0000313" key="2">
    <source>
        <dbReference type="Proteomes" id="UP001163603"/>
    </source>
</evidence>
<dbReference type="Proteomes" id="UP001163603">
    <property type="component" value="Chromosome 4"/>
</dbReference>
<gene>
    <name evidence="1" type="ORF">Pint_19494</name>
</gene>
<comment type="caution">
    <text evidence="1">The sequence shown here is derived from an EMBL/GenBank/DDBJ whole genome shotgun (WGS) entry which is preliminary data.</text>
</comment>
<dbReference type="EMBL" id="CM047739">
    <property type="protein sequence ID" value="KAJ0043212.1"/>
    <property type="molecule type" value="Genomic_DNA"/>
</dbReference>
<proteinExistence type="predicted"/>
<keyword evidence="2" id="KW-1185">Reference proteome</keyword>
<protein>
    <submittedName>
        <fullName evidence="1">Uncharacterized protein</fullName>
    </submittedName>
</protein>
<name>A0ACC0YZE5_9ROSI</name>
<reference evidence="2" key="1">
    <citation type="journal article" date="2023" name="G3 (Bethesda)">
        <title>Genome assembly and association tests identify interacting loci associated with vigor, precocity, and sex in interspecific pistachio rootstocks.</title>
        <authorList>
            <person name="Palmer W."/>
            <person name="Jacygrad E."/>
            <person name="Sagayaradj S."/>
            <person name="Cavanaugh K."/>
            <person name="Han R."/>
            <person name="Bertier L."/>
            <person name="Beede B."/>
            <person name="Kafkas S."/>
            <person name="Golino D."/>
            <person name="Preece J."/>
            <person name="Michelmore R."/>
        </authorList>
    </citation>
    <scope>NUCLEOTIDE SEQUENCE [LARGE SCALE GENOMIC DNA]</scope>
</reference>